<evidence type="ECO:0000313" key="7">
    <source>
        <dbReference type="Proteomes" id="UP000663860"/>
    </source>
</evidence>
<evidence type="ECO:0000259" key="5">
    <source>
        <dbReference type="PROSITE" id="PS51465"/>
    </source>
</evidence>
<dbReference type="SMART" id="SM00280">
    <property type="entry name" value="KAZAL"/>
    <property type="match status" value="1"/>
</dbReference>
<keyword evidence="4" id="KW-0472">Membrane</keyword>
<dbReference type="InterPro" id="IPR002350">
    <property type="entry name" value="Kazal_dom"/>
</dbReference>
<dbReference type="GO" id="GO:0005509">
    <property type="term" value="F:calcium ion binding"/>
    <property type="evidence" value="ECO:0007669"/>
    <property type="project" value="TreeGrafter"/>
</dbReference>
<evidence type="ECO:0000256" key="1">
    <source>
        <dbReference type="ARBA" id="ARBA00022729"/>
    </source>
</evidence>
<evidence type="ECO:0000256" key="4">
    <source>
        <dbReference type="SAM" id="Phobius"/>
    </source>
</evidence>
<feature type="transmembrane region" description="Helical" evidence="4">
    <location>
        <begin position="21"/>
        <end position="45"/>
    </location>
</feature>
<protein>
    <recommendedName>
        <fullName evidence="5">Kazal-like domain-containing protein</fullName>
    </recommendedName>
</protein>
<organism evidence="6 7">
    <name type="scientific">Adineta steineri</name>
    <dbReference type="NCBI Taxonomy" id="433720"/>
    <lineage>
        <taxon>Eukaryota</taxon>
        <taxon>Metazoa</taxon>
        <taxon>Spiralia</taxon>
        <taxon>Gnathifera</taxon>
        <taxon>Rotifera</taxon>
        <taxon>Eurotatoria</taxon>
        <taxon>Bdelloidea</taxon>
        <taxon>Adinetida</taxon>
        <taxon>Adinetidae</taxon>
        <taxon>Adineta</taxon>
    </lineage>
</organism>
<sequence length="574" mass="65226">MNKSSGVSVDQSHHNNKRRKFLYIILIFVGIIILLASLFLIAIIYSKVKPRTQKKSGTVFDSNFTDVYSNRSEQACLYGYSECRYNATCTEQNECRCIFSCSDNRQSIEYANKCRLAQDICKSYYEKKDLTCSSKICSHGAKCVINDNGLPRCDCPNNCNEYIQTISSDGLVCGNDHETYETICDLNKRACQIQQNLYPAYLGRCQNCQNSSCISNNQKCDPYIDCSSERRSQRLNEPNEILLNNTLKYRKKLQTAITQINRTKKSSQQNLDSPDSSIHVARLINDIGQLSDCKSLQEISSLIDSLAMRQQLSLRIYNEYAMNSLQQSLQKLNNNLSNDFDKTKSVFEESITNHCSDHTKKQLFNKVQTEWNKHQKLATKELKHGLSSYCDIGLYNLRIQTAILEKLQNFIDELPHDGTDTNTSLPDFSNRSSQARKDIDTMLRIMLDTAPNDSSLLPNVKRPKFLTNQIPLSSTLYSPEITEAAARSHGQSLRQQNAQIIPQYPSIPPPSASAMASAQTPQHESVMMTPITPHNNQFQNLTNDDHLPSYTDLFVVPSSCKQTRIQRRSPRINS</sequence>
<name>A0A814GBH4_9BILA</name>
<accession>A0A814GBH4</accession>
<dbReference type="Gene3D" id="3.30.60.30">
    <property type="match status" value="1"/>
</dbReference>
<evidence type="ECO:0000256" key="3">
    <source>
        <dbReference type="ARBA" id="ARBA00023180"/>
    </source>
</evidence>
<dbReference type="SUPFAM" id="SSF100895">
    <property type="entry name" value="Kazal-type serine protease inhibitors"/>
    <property type="match status" value="1"/>
</dbReference>
<proteinExistence type="predicted"/>
<dbReference type="GO" id="GO:0005615">
    <property type="term" value="C:extracellular space"/>
    <property type="evidence" value="ECO:0007669"/>
    <property type="project" value="TreeGrafter"/>
</dbReference>
<comment type="caution">
    <text evidence="6">The sequence shown here is derived from an EMBL/GenBank/DDBJ whole genome shotgun (WGS) entry which is preliminary data.</text>
</comment>
<reference evidence="6" key="1">
    <citation type="submission" date="2021-02" db="EMBL/GenBank/DDBJ databases">
        <authorList>
            <person name="Nowell W R."/>
        </authorList>
    </citation>
    <scope>NUCLEOTIDE SEQUENCE</scope>
</reference>
<dbReference type="PANTHER" id="PTHR13866">
    <property type="entry name" value="SPARC OSTEONECTIN"/>
    <property type="match status" value="1"/>
</dbReference>
<gene>
    <name evidence="6" type="ORF">IZO911_LOCUS17285</name>
</gene>
<keyword evidence="4" id="KW-0812">Transmembrane</keyword>
<keyword evidence="4" id="KW-1133">Transmembrane helix</keyword>
<keyword evidence="1" id="KW-0732">Signal</keyword>
<feature type="domain" description="Kazal-like" evidence="5">
    <location>
        <begin position="156"/>
        <end position="207"/>
    </location>
</feature>
<dbReference type="PANTHER" id="PTHR13866:SF14">
    <property type="entry name" value="BM-40"/>
    <property type="match status" value="1"/>
</dbReference>
<dbReference type="AlphaFoldDB" id="A0A814GBH4"/>
<dbReference type="EMBL" id="CAJNOE010000160">
    <property type="protein sequence ID" value="CAF0994398.1"/>
    <property type="molecule type" value="Genomic_DNA"/>
</dbReference>
<keyword evidence="2" id="KW-1015">Disulfide bond</keyword>
<evidence type="ECO:0000313" key="6">
    <source>
        <dbReference type="EMBL" id="CAF0994398.1"/>
    </source>
</evidence>
<evidence type="ECO:0000256" key="2">
    <source>
        <dbReference type="ARBA" id="ARBA00023157"/>
    </source>
</evidence>
<dbReference type="GO" id="GO:0050840">
    <property type="term" value="F:extracellular matrix binding"/>
    <property type="evidence" value="ECO:0007669"/>
    <property type="project" value="TreeGrafter"/>
</dbReference>
<dbReference type="Proteomes" id="UP000663860">
    <property type="component" value="Unassembled WGS sequence"/>
</dbReference>
<keyword evidence="3" id="KW-0325">Glycoprotein</keyword>
<dbReference type="PROSITE" id="PS51465">
    <property type="entry name" value="KAZAL_2"/>
    <property type="match status" value="1"/>
</dbReference>
<dbReference type="GO" id="GO:0005518">
    <property type="term" value="F:collagen binding"/>
    <property type="evidence" value="ECO:0007669"/>
    <property type="project" value="TreeGrafter"/>
</dbReference>
<dbReference type="InterPro" id="IPR036058">
    <property type="entry name" value="Kazal_dom_sf"/>
</dbReference>